<keyword evidence="1 2" id="KW-0238">DNA-binding</keyword>
<dbReference type="InterPro" id="IPR009057">
    <property type="entry name" value="Homeodomain-like_sf"/>
</dbReference>
<dbReference type="AlphaFoldDB" id="A0A7S7M857"/>
<evidence type="ECO:0000313" key="5">
    <source>
        <dbReference type="Proteomes" id="UP000593735"/>
    </source>
</evidence>
<keyword evidence="5" id="KW-1185">Reference proteome</keyword>
<protein>
    <submittedName>
        <fullName evidence="4">TetR/AcrR family transcriptional regulator</fullName>
    </submittedName>
</protein>
<feature type="DNA-binding region" description="H-T-H motif" evidence="2">
    <location>
        <begin position="35"/>
        <end position="54"/>
    </location>
</feature>
<dbReference type="EMBL" id="CP063767">
    <property type="protein sequence ID" value="QOY60217.1"/>
    <property type="molecule type" value="Genomic_DNA"/>
</dbReference>
<feature type="domain" description="HTH tetR-type" evidence="3">
    <location>
        <begin position="12"/>
        <end position="72"/>
    </location>
</feature>
<dbReference type="GO" id="GO:0003677">
    <property type="term" value="F:DNA binding"/>
    <property type="evidence" value="ECO:0007669"/>
    <property type="project" value="UniProtKB-UniRule"/>
</dbReference>
<dbReference type="Gene3D" id="1.10.357.10">
    <property type="entry name" value="Tetracycline Repressor, domain 2"/>
    <property type="match status" value="1"/>
</dbReference>
<name>A0A7S7M857_9ACTN</name>
<proteinExistence type="predicted"/>
<evidence type="ECO:0000256" key="1">
    <source>
        <dbReference type="ARBA" id="ARBA00023125"/>
    </source>
</evidence>
<evidence type="ECO:0000259" key="3">
    <source>
        <dbReference type="PROSITE" id="PS50977"/>
    </source>
</evidence>
<accession>A0A7S7M857</accession>
<gene>
    <name evidence="4" type="ORF">INP52_07300</name>
</gene>
<dbReference type="Pfam" id="PF00440">
    <property type="entry name" value="TetR_N"/>
    <property type="match status" value="1"/>
</dbReference>
<dbReference type="InterPro" id="IPR001647">
    <property type="entry name" value="HTH_TetR"/>
</dbReference>
<organism evidence="4 5">
    <name type="scientific">Thermophilibacter immobilis</name>
    <dbReference type="NCBI Taxonomy" id="2779519"/>
    <lineage>
        <taxon>Bacteria</taxon>
        <taxon>Bacillati</taxon>
        <taxon>Actinomycetota</taxon>
        <taxon>Coriobacteriia</taxon>
        <taxon>Coriobacteriales</taxon>
        <taxon>Atopobiaceae</taxon>
        <taxon>Thermophilibacter</taxon>
    </lineage>
</organism>
<dbReference type="KEGG" id="tio:INP52_07300"/>
<dbReference type="Proteomes" id="UP000593735">
    <property type="component" value="Chromosome"/>
</dbReference>
<evidence type="ECO:0000313" key="4">
    <source>
        <dbReference type="EMBL" id="QOY60217.1"/>
    </source>
</evidence>
<evidence type="ECO:0000256" key="2">
    <source>
        <dbReference type="PROSITE-ProRule" id="PRU00335"/>
    </source>
</evidence>
<sequence>MSRKKYTTEERIRIIASFVRAAAHIIETDGFGGISIRRVASDAGYNSATMYLYFKDLDELITLACVTYLKDYCHELANTADQMQTAEQTYVHTWEVFCRYAFSLPEVFHHLFFAEHSVDLNKTVDRYYRIYPNFLDSLDGVINDMLHAGELHDRNLSVLEPLAEEGLIRSCDVALINELTVAYFGKMLAQRCKQLHDKSGGPGESPEDVGTCDVEIVSELTAKFMEAVHFLLVK</sequence>
<reference evidence="4 5" key="1">
    <citation type="submission" date="2020-10" db="EMBL/GenBank/DDBJ databases">
        <title>Olsenella immobilis sp.nov., isolated from the mud in a fermentation cellar used for the production of Chinese strong-flavoured liquor.</title>
        <authorList>
            <person name="Lu L."/>
        </authorList>
    </citation>
    <scope>NUCLEOTIDE SEQUENCE [LARGE SCALE GENOMIC DNA]</scope>
    <source>
        <strain evidence="4 5">LZLJ-2</strain>
    </source>
</reference>
<dbReference type="SUPFAM" id="SSF46689">
    <property type="entry name" value="Homeodomain-like"/>
    <property type="match status" value="1"/>
</dbReference>
<dbReference type="RefSeq" id="WP_194370429.1">
    <property type="nucleotide sequence ID" value="NZ_CP063767.1"/>
</dbReference>
<dbReference type="PROSITE" id="PS50977">
    <property type="entry name" value="HTH_TETR_2"/>
    <property type="match status" value="1"/>
</dbReference>